<reference evidence="3" key="1">
    <citation type="submission" date="2019-03" db="EMBL/GenBank/DDBJ databases">
        <title>Weissella sp. 26KH-42 Genome sequencing.</title>
        <authorList>
            <person name="Heo J."/>
            <person name="Kim S.-J."/>
            <person name="Kim J.-S."/>
            <person name="Hong S.-B."/>
            <person name="Kwon S.-W."/>
        </authorList>
    </citation>
    <scope>NUCLEOTIDE SEQUENCE [LARGE SCALE GENOMIC DNA]</scope>
    <source>
        <strain evidence="3">26KH-42</strain>
    </source>
</reference>
<accession>A0A4P6YTU2</accession>
<evidence type="ECO:0000313" key="2">
    <source>
        <dbReference type="EMBL" id="QBO36184.1"/>
    </source>
</evidence>
<protein>
    <submittedName>
        <fullName evidence="2">Uncharacterized protein</fullName>
    </submittedName>
</protein>
<gene>
    <name evidence="2" type="ORF">EQG49_06770</name>
</gene>
<keyword evidence="1" id="KW-0812">Transmembrane</keyword>
<keyword evidence="3" id="KW-1185">Reference proteome</keyword>
<organism evidence="2 3">
    <name type="scientific">Periweissella cryptocerci</name>
    <dbReference type="NCBI Taxonomy" id="2506420"/>
    <lineage>
        <taxon>Bacteria</taxon>
        <taxon>Bacillati</taxon>
        <taxon>Bacillota</taxon>
        <taxon>Bacilli</taxon>
        <taxon>Lactobacillales</taxon>
        <taxon>Lactobacillaceae</taxon>
        <taxon>Periweissella</taxon>
    </lineage>
</organism>
<keyword evidence="1" id="KW-1133">Transmembrane helix</keyword>
<name>A0A4P6YTU2_9LACO</name>
<feature type="transmembrane region" description="Helical" evidence="1">
    <location>
        <begin position="34"/>
        <end position="53"/>
    </location>
</feature>
<proteinExistence type="predicted"/>
<dbReference type="AlphaFoldDB" id="A0A4P6YTU2"/>
<dbReference type="Proteomes" id="UP000292886">
    <property type="component" value="Chromosome"/>
</dbReference>
<dbReference type="KEGG" id="wei:EQG49_06770"/>
<evidence type="ECO:0000256" key="1">
    <source>
        <dbReference type="SAM" id="Phobius"/>
    </source>
</evidence>
<keyword evidence="1" id="KW-0472">Membrane</keyword>
<dbReference type="RefSeq" id="WP_133363262.1">
    <property type="nucleotide sequence ID" value="NZ_CP037940.1"/>
</dbReference>
<sequence>MKKFNYTLWLVLILLTAAFGVLYSKMYHYEVVLLMSLFCGVWGNGYLLVNFIGRMRYILRTEK</sequence>
<evidence type="ECO:0000313" key="3">
    <source>
        <dbReference type="Proteomes" id="UP000292886"/>
    </source>
</evidence>
<dbReference type="EMBL" id="CP037940">
    <property type="protein sequence ID" value="QBO36184.1"/>
    <property type="molecule type" value="Genomic_DNA"/>
</dbReference>